<comment type="caution">
    <text evidence="3">The sequence shown here is derived from an EMBL/GenBank/DDBJ whole genome shotgun (WGS) entry which is preliminary data.</text>
</comment>
<protein>
    <submittedName>
        <fullName evidence="3">Uncharacterized protein</fullName>
    </submittedName>
</protein>
<dbReference type="PANTHER" id="PTHR33365:SF6">
    <property type="entry name" value="OXIDASE USTYA"/>
    <property type="match status" value="1"/>
</dbReference>
<feature type="transmembrane region" description="Helical" evidence="2">
    <location>
        <begin position="34"/>
        <end position="53"/>
    </location>
</feature>
<dbReference type="Proteomes" id="UP000214365">
    <property type="component" value="Unassembled WGS sequence"/>
</dbReference>
<dbReference type="AlphaFoldDB" id="A0A225ARW8"/>
<evidence type="ECO:0000313" key="4">
    <source>
        <dbReference type="Proteomes" id="UP000214365"/>
    </source>
</evidence>
<sequence length="295" mass="34101">MANIKYDLVGHDSESADNDEWPRTVKQKGASRRYIWLLATLFISALGNIFLLYKLNQQTKLGPISRTHYGEKVPVFPLLARFSLLKSYVPTAGLVNDLDVPFAWDTPFSSGDYAEVNKLWYEDEQSDKGIISLDNDYAESLGLPKSQPFAWDSKKKSIYITNGHHNLHCLRNIYISLDQFRNNQSQTIEWQHVLHCLGALRDDIMCNADDTPRFTEKGGRRPGEGQVRKCRDWSKLQEFVQEHAGCFKYIHPENHTMETIERVKYCPNDSPYLPLIRKYFGLPDDWLPWPVEGSK</sequence>
<reference evidence="3 4" key="1">
    <citation type="submission" date="2015-06" db="EMBL/GenBank/DDBJ databases">
        <title>Talaromyces atroroseus IBT 11181 draft genome.</title>
        <authorList>
            <person name="Rasmussen K.B."/>
            <person name="Rasmussen S."/>
            <person name="Petersen B."/>
            <person name="Sicheritz-Ponten T."/>
            <person name="Mortensen U.H."/>
            <person name="Thrane U."/>
        </authorList>
    </citation>
    <scope>NUCLEOTIDE SEQUENCE [LARGE SCALE GENOMIC DNA]</scope>
    <source>
        <strain evidence="3 4">IBT 11181</strain>
    </source>
</reference>
<gene>
    <name evidence="3" type="ORF">UA08_06900</name>
</gene>
<dbReference type="GeneID" id="31006656"/>
<dbReference type="STRING" id="1441469.A0A225ARW8"/>
<dbReference type="EMBL" id="LFMY01000011">
    <property type="protein sequence ID" value="OKL57706.1"/>
    <property type="molecule type" value="Genomic_DNA"/>
</dbReference>
<dbReference type="InterPro" id="IPR021765">
    <property type="entry name" value="UstYa-like"/>
</dbReference>
<dbReference type="GO" id="GO:0043386">
    <property type="term" value="P:mycotoxin biosynthetic process"/>
    <property type="evidence" value="ECO:0007669"/>
    <property type="project" value="InterPro"/>
</dbReference>
<dbReference type="Pfam" id="PF11807">
    <property type="entry name" value="UstYa"/>
    <property type="match status" value="1"/>
</dbReference>
<keyword evidence="4" id="KW-1185">Reference proteome</keyword>
<keyword evidence="2" id="KW-0812">Transmembrane</keyword>
<evidence type="ECO:0000313" key="3">
    <source>
        <dbReference type="EMBL" id="OKL57706.1"/>
    </source>
</evidence>
<organism evidence="3 4">
    <name type="scientific">Talaromyces atroroseus</name>
    <dbReference type="NCBI Taxonomy" id="1441469"/>
    <lineage>
        <taxon>Eukaryota</taxon>
        <taxon>Fungi</taxon>
        <taxon>Dikarya</taxon>
        <taxon>Ascomycota</taxon>
        <taxon>Pezizomycotina</taxon>
        <taxon>Eurotiomycetes</taxon>
        <taxon>Eurotiomycetidae</taxon>
        <taxon>Eurotiales</taxon>
        <taxon>Trichocomaceae</taxon>
        <taxon>Talaromyces</taxon>
        <taxon>Talaromyces sect. Trachyspermi</taxon>
    </lineage>
</organism>
<dbReference type="PANTHER" id="PTHR33365">
    <property type="entry name" value="YALI0B05434P"/>
    <property type="match status" value="1"/>
</dbReference>
<accession>A0A225ARW8</accession>
<dbReference type="OrthoDB" id="3687641at2759"/>
<keyword evidence="2" id="KW-1133">Transmembrane helix</keyword>
<proteinExistence type="inferred from homology"/>
<comment type="similarity">
    <text evidence="1">Belongs to the ustYa family.</text>
</comment>
<evidence type="ECO:0000256" key="1">
    <source>
        <dbReference type="ARBA" id="ARBA00035112"/>
    </source>
</evidence>
<name>A0A225ARW8_TALAT</name>
<evidence type="ECO:0000256" key="2">
    <source>
        <dbReference type="SAM" id="Phobius"/>
    </source>
</evidence>
<dbReference type="RefSeq" id="XP_020117827.1">
    <property type="nucleotide sequence ID" value="XM_020262003.1"/>
</dbReference>
<keyword evidence="2" id="KW-0472">Membrane</keyword>